<evidence type="ECO:0000313" key="4">
    <source>
        <dbReference type="Proteomes" id="UP000474778"/>
    </source>
</evidence>
<sequence length="703" mass="79155">MNRQDGTQIRPWPLSLLALSIISSLASAQGYDLASANRSKVKMDAWQCKRCEVKDATRGEIGIGVAYNDGSDSRFGNTTGTDTDGVVASLEADLTHKKASGYQTQFKANRLGYDAGSASLTTGRKGQYEIAASYRGFARFDNNAALTPYRLAANSWQLPSQWQSAATTEQMNSLNESLMASELKITRDRYRLDTVYTGSFYEASLGYQHEKRQGNRRASANLLTNSTMLSERVEDKSDRIEGKLYFRGDQWLTGIDAELSHYKNDLSALHWQSAFSPTFGAAYSGQSAVAPDNKAYRVAAHSQFSAPGQQVLMHLGFSRMTQDQAYLQATINGPSPMLPASDLNGQVDQLEMKLKYLGRLTPELSLRADYDYRDRDNKTEILSYPQIITDSYYSGDKPNQAYDRTRQQANLGAKYRFTRSLYLDLQYQYEHNNYNALDRDSLQTSDVTAKLHYRLSAQWQTWLKAEFEDRGGSEYLGSSVSNRPNNPLLRRSYLADRERQRYGLYTSYNGEALSATLNLHLMQDDYTDTQIGLTQVDSQGYDLSANYALNEQINLSAFVNQDWRDSDQVGSNNFGSANWFATTEDKATLIGAGIDYDAQLENRLRLGINYSYSDGQSDTEISQGLHSPYGSYYATRHNLNAFADFNLSESLGLRLDWIFEQYQDADWANENLVPDSIPNVLTFGDLSHDYNAHYFGVTLSYQL</sequence>
<dbReference type="InterPro" id="IPR053713">
    <property type="entry name" value="Bact_OM_Channel_sf"/>
</dbReference>
<comment type="caution">
    <text evidence="3">The sequence shown here is derived from an EMBL/GenBank/DDBJ whole genome shotgun (WGS) entry which is preliminary data.</text>
</comment>
<dbReference type="EMBL" id="WRPA01000004">
    <property type="protein sequence ID" value="MXR68395.1"/>
    <property type="molecule type" value="Genomic_DNA"/>
</dbReference>
<evidence type="ECO:0000256" key="1">
    <source>
        <dbReference type="ARBA" id="ARBA00022729"/>
    </source>
</evidence>
<evidence type="ECO:0000256" key="2">
    <source>
        <dbReference type="SAM" id="SignalP"/>
    </source>
</evidence>
<dbReference type="InterPro" id="IPR020016">
    <property type="entry name" value="Decahaem-assoc_OM_MtrB/PioB"/>
</dbReference>
<dbReference type="Proteomes" id="UP000474778">
    <property type="component" value="Unassembled WGS sequence"/>
</dbReference>
<keyword evidence="4" id="KW-1185">Reference proteome</keyword>
<proteinExistence type="predicted"/>
<name>A0A6L7HVZ0_9GAMM</name>
<organism evidence="3 4">
    <name type="scientific">Shewanella insulae</name>
    <dbReference type="NCBI Taxonomy" id="2681496"/>
    <lineage>
        <taxon>Bacteria</taxon>
        <taxon>Pseudomonadati</taxon>
        <taxon>Pseudomonadota</taxon>
        <taxon>Gammaproteobacteria</taxon>
        <taxon>Alteromonadales</taxon>
        <taxon>Shewanellaceae</taxon>
        <taxon>Shewanella</taxon>
    </lineage>
</organism>
<keyword evidence="1 2" id="KW-0732">Signal</keyword>
<dbReference type="Gene3D" id="2.40.160.40">
    <property type="entry name" value="monomeric porin ompg"/>
    <property type="match status" value="1"/>
</dbReference>
<accession>A0A6L7HVZ0</accession>
<reference evidence="3 4" key="1">
    <citation type="submission" date="2019-12" db="EMBL/GenBank/DDBJ databases">
        <title>Shewanella insulae sp. nov., isolated from a tidal flat.</title>
        <authorList>
            <person name="Yoon J.-H."/>
        </authorList>
    </citation>
    <scope>NUCLEOTIDE SEQUENCE [LARGE SCALE GENOMIC DNA]</scope>
    <source>
        <strain evidence="3 4">JBTF-M18</strain>
    </source>
</reference>
<feature type="chain" id="PRO_5026871415" evidence="2">
    <location>
        <begin position="29"/>
        <end position="703"/>
    </location>
</feature>
<dbReference type="RefSeq" id="WP_160794625.1">
    <property type="nucleotide sequence ID" value="NZ_WRPA01000004.1"/>
</dbReference>
<evidence type="ECO:0000313" key="3">
    <source>
        <dbReference type="EMBL" id="MXR68395.1"/>
    </source>
</evidence>
<dbReference type="NCBIfam" id="TIGR03509">
    <property type="entry name" value="OMP_MtrB_PioB"/>
    <property type="match status" value="1"/>
</dbReference>
<dbReference type="Pfam" id="PF11854">
    <property type="entry name" value="MtrB_PioB"/>
    <property type="match status" value="1"/>
</dbReference>
<gene>
    <name evidence="3" type="ORF">GNT65_06850</name>
</gene>
<feature type="signal peptide" evidence="2">
    <location>
        <begin position="1"/>
        <end position="28"/>
    </location>
</feature>
<dbReference type="SUPFAM" id="SSF56935">
    <property type="entry name" value="Porins"/>
    <property type="match status" value="1"/>
</dbReference>
<dbReference type="AlphaFoldDB" id="A0A6L7HVZ0"/>
<protein>
    <submittedName>
        <fullName evidence="3">MtrB/PioB family decaheme-associated outer membrane protein</fullName>
    </submittedName>
</protein>